<dbReference type="Proteomes" id="UP000177583">
    <property type="component" value="Unassembled WGS sequence"/>
</dbReference>
<dbReference type="EMBL" id="MFNF01000037">
    <property type="protein sequence ID" value="OGH01215.1"/>
    <property type="molecule type" value="Genomic_DNA"/>
</dbReference>
<accession>A0A1F6GSU1</accession>
<name>A0A1F6GSU1_9PROT</name>
<proteinExistence type="predicted"/>
<organism evidence="1 2">
    <name type="scientific">Candidatus Lambdaproteobacteria bacterium RIFOXYD2_FULL_56_26</name>
    <dbReference type="NCBI Taxonomy" id="1817773"/>
    <lineage>
        <taxon>Bacteria</taxon>
        <taxon>Pseudomonadati</taxon>
        <taxon>Pseudomonadota</taxon>
        <taxon>Candidatus Lambdaproteobacteria</taxon>
    </lineage>
</organism>
<gene>
    <name evidence="1" type="ORF">A2557_00975</name>
</gene>
<reference evidence="1 2" key="1">
    <citation type="journal article" date="2016" name="Nat. Commun.">
        <title>Thousands of microbial genomes shed light on interconnected biogeochemical processes in an aquifer system.</title>
        <authorList>
            <person name="Anantharaman K."/>
            <person name="Brown C.T."/>
            <person name="Hug L.A."/>
            <person name="Sharon I."/>
            <person name="Castelle C.J."/>
            <person name="Probst A.J."/>
            <person name="Thomas B.C."/>
            <person name="Singh A."/>
            <person name="Wilkins M.J."/>
            <person name="Karaoz U."/>
            <person name="Brodie E.L."/>
            <person name="Williams K.H."/>
            <person name="Hubbard S.S."/>
            <person name="Banfield J.F."/>
        </authorList>
    </citation>
    <scope>NUCLEOTIDE SEQUENCE [LARGE SCALE GENOMIC DNA]</scope>
</reference>
<evidence type="ECO:0000313" key="2">
    <source>
        <dbReference type="Proteomes" id="UP000177583"/>
    </source>
</evidence>
<evidence type="ECO:0000313" key="1">
    <source>
        <dbReference type="EMBL" id="OGH01215.1"/>
    </source>
</evidence>
<protein>
    <submittedName>
        <fullName evidence="1">Uncharacterized protein</fullName>
    </submittedName>
</protein>
<comment type="caution">
    <text evidence="1">The sequence shown here is derived from an EMBL/GenBank/DDBJ whole genome shotgun (WGS) entry which is preliminary data.</text>
</comment>
<dbReference type="AlphaFoldDB" id="A0A1F6GSU1"/>
<sequence length="60" mass="6388">MGWPLGVGLGCGRLVFRQWCLGFDFTSGSGQSTGVRDGSNRLNITISLIGSSMALVSYNF</sequence>